<dbReference type="VEuPathDB" id="FungiDB:LEMA_uP017300.1"/>
<dbReference type="InParanoid" id="E5AAA9"/>
<sequence length="57" mass="6414">MFASRPLAFEIAVDPEECQIYKFGARILEIKVNDANSSDEEGGNLEWVPAKTKSREL</sequence>
<feature type="region of interest" description="Disordered" evidence="1">
    <location>
        <begin position="36"/>
        <end position="57"/>
    </location>
</feature>
<dbReference type="AlphaFoldDB" id="E5AAA9"/>
<dbReference type="Proteomes" id="UP000002668">
    <property type="component" value="Genome"/>
</dbReference>
<accession>E5AAA9</accession>
<reference evidence="3" key="1">
    <citation type="journal article" date="2011" name="Nat. Commun.">
        <title>Effector diversification within compartments of the Leptosphaeria maculans genome affected by Repeat-Induced Point mutations.</title>
        <authorList>
            <person name="Rouxel T."/>
            <person name="Grandaubert J."/>
            <person name="Hane J.K."/>
            <person name="Hoede C."/>
            <person name="van de Wouw A.P."/>
            <person name="Couloux A."/>
            <person name="Dominguez V."/>
            <person name="Anthouard V."/>
            <person name="Bally P."/>
            <person name="Bourras S."/>
            <person name="Cozijnsen A.J."/>
            <person name="Ciuffetti L.M."/>
            <person name="Degrave A."/>
            <person name="Dilmaghani A."/>
            <person name="Duret L."/>
            <person name="Fudal I."/>
            <person name="Goodwin S.B."/>
            <person name="Gout L."/>
            <person name="Glaser N."/>
            <person name="Linglin J."/>
            <person name="Kema G.H.J."/>
            <person name="Lapalu N."/>
            <person name="Lawrence C.B."/>
            <person name="May K."/>
            <person name="Meyer M."/>
            <person name="Ollivier B."/>
            <person name="Poulain J."/>
            <person name="Schoch C.L."/>
            <person name="Simon A."/>
            <person name="Spatafora J.W."/>
            <person name="Stachowiak A."/>
            <person name="Turgeon B.G."/>
            <person name="Tyler B.M."/>
            <person name="Vincent D."/>
            <person name="Weissenbach J."/>
            <person name="Amselem J."/>
            <person name="Quesneville H."/>
            <person name="Oliver R.P."/>
            <person name="Wincker P."/>
            <person name="Balesdent M.-H."/>
            <person name="Howlett B.J."/>
        </authorList>
    </citation>
    <scope>NUCLEOTIDE SEQUENCE [LARGE SCALE GENOMIC DNA]</scope>
    <source>
        <strain evidence="3">JN3 / isolate v23.1.3 / race Av1-4-5-6-7-8</strain>
    </source>
</reference>
<gene>
    <name evidence="2" type="ORF">LEMA_uP017300.1</name>
</gene>
<name>E5AAA9_LEPMJ</name>
<dbReference type="HOGENOM" id="CLU_2996910_0_0_1"/>
<protein>
    <submittedName>
        <fullName evidence="2">Predicted protein</fullName>
    </submittedName>
</protein>
<evidence type="ECO:0000256" key="1">
    <source>
        <dbReference type="SAM" id="MobiDB-lite"/>
    </source>
</evidence>
<proteinExistence type="predicted"/>
<keyword evidence="3" id="KW-1185">Reference proteome</keyword>
<organism evidence="3">
    <name type="scientific">Leptosphaeria maculans (strain JN3 / isolate v23.1.3 / race Av1-4-5-6-7-8)</name>
    <name type="common">Blackleg fungus</name>
    <name type="synonym">Phoma lingam</name>
    <dbReference type="NCBI Taxonomy" id="985895"/>
    <lineage>
        <taxon>Eukaryota</taxon>
        <taxon>Fungi</taxon>
        <taxon>Dikarya</taxon>
        <taxon>Ascomycota</taxon>
        <taxon>Pezizomycotina</taxon>
        <taxon>Dothideomycetes</taxon>
        <taxon>Pleosporomycetidae</taxon>
        <taxon>Pleosporales</taxon>
        <taxon>Pleosporineae</taxon>
        <taxon>Leptosphaeriaceae</taxon>
        <taxon>Plenodomus</taxon>
        <taxon>Plenodomus lingam/Leptosphaeria maculans species complex</taxon>
    </lineage>
</organism>
<evidence type="ECO:0000313" key="3">
    <source>
        <dbReference type="Proteomes" id="UP000002668"/>
    </source>
</evidence>
<evidence type="ECO:0000313" key="2">
    <source>
        <dbReference type="EMBL" id="CBY00600.1"/>
    </source>
</evidence>
<dbReference type="EMBL" id="FP929138">
    <property type="protein sequence ID" value="CBY00600.1"/>
    <property type="molecule type" value="Genomic_DNA"/>
</dbReference>